<comment type="caution">
    <text evidence="1">The sequence shown here is derived from an EMBL/GenBank/DDBJ whole genome shotgun (WGS) entry which is preliminary data.</text>
</comment>
<evidence type="ECO:0000313" key="2">
    <source>
        <dbReference type="Proteomes" id="UP000014160"/>
    </source>
</evidence>
<gene>
    <name evidence="1" type="ORF">I592_04108</name>
</gene>
<organism evidence="1 2">
    <name type="scientific">Enterococcus gilvus ATCC BAA-350</name>
    <dbReference type="NCBI Taxonomy" id="1158614"/>
    <lineage>
        <taxon>Bacteria</taxon>
        <taxon>Bacillati</taxon>
        <taxon>Bacillota</taxon>
        <taxon>Bacilli</taxon>
        <taxon>Lactobacillales</taxon>
        <taxon>Enterococcaceae</taxon>
        <taxon>Enterococcus</taxon>
    </lineage>
</organism>
<protein>
    <submittedName>
        <fullName evidence="1">Uncharacterized protein</fullName>
    </submittedName>
</protein>
<sequence length="53" mass="5984">MNKEVRAFLKTMVDVDMIPVQVYDFTLAQVAEMFAAKVEDEQAAMVNAVLSQF</sequence>
<accession>A0ABP2WRZ5</accession>
<dbReference type="RefSeq" id="WP_016250222.1">
    <property type="nucleotide sequence ID" value="NZ_ASWH01000004.1"/>
</dbReference>
<dbReference type="Proteomes" id="UP000014160">
    <property type="component" value="Unassembled WGS sequence"/>
</dbReference>
<dbReference type="EMBL" id="ASWH01000004">
    <property type="protein sequence ID" value="EOW77588.1"/>
    <property type="molecule type" value="Genomic_DNA"/>
</dbReference>
<evidence type="ECO:0000313" key="1">
    <source>
        <dbReference type="EMBL" id="EOW77588.1"/>
    </source>
</evidence>
<keyword evidence="2" id="KW-1185">Reference proteome</keyword>
<proteinExistence type="predicted"/>
<reference evidence="1 2" key="1">
    <citation type="submission" date="2013-03" db="EMBL/GenBank/DDBJ databases">
        <title>The Genome Sequence of Enterococcus gilvus ATCC BAA-350 (PacBio/Illumina hybrid assembly).</title>
        <authorList>
            <consortium name="The Broad Institute Genomics Platform"/>
            <consortium name="The Broad Institute Genome Sequencing Center for Infectious Disease"/>
            <person name="Earl A."/>
            <person name="Russ C."/>
            <person name="Gilmore M."/>
            <person name="Surin D."/>
            <person name="Walker B."/>
            <person name="Young S."/>
            <person name="Zeng Q."/>
            <person name="Gargeya S."/>
            <person name="Fitzgerald M."/>
            <person name="Haas B."/>
            <person name="Abouelleil A."/>
            <person name="Allen A.W."/>
            <person name="Alvarado L."/>
            <person name="Arachchi H.M."/>
            <person name="Berlin A.M."/>
            <person name="Chapman S.B."/>
            <person name="Gainer-Dewar J."/>
            <person name="Goldberg J."/>
            <person name="Griggs A."/>
            <person name="Gujja S."/>
            <person name="Hansen M."/>
            <person name="Howarth C."/>
            <person name="Imamovic A."/>
            <person name="Ireland A."/>
            <person name="Larimer J."/>
            <person name="McCowan C."/>
            <person name="Murphy C."/>
            <person name="Pearson M."/>
            <person name="Poon T.W."/>
            <person name="Priest M."/>
            <person name="Roberts A."/>
            <person name="Saif S."/>
            <person name="Shea T."/>
            <person name="Sisk P."/>
            <person name="Sykes S."/>
            <person name="Wortman J."/>
            <person name="Nusbaum C."/>
            <person name="Birren B."/>
        </authorList>
    </citation>
    <scope>NUCLEOTIDE SEQUENCE [LARGE SCALE GENOMIC DNA]</scope>
    <source>
        <strain evidence="1 2">ATCC BAA-350</strain>
    </source>
</reference>
<name>A0ABP2WRZ5_9ENTE</name>